<evidence type="ECO:0000313" key="3">
    <source>
        <dbReference type="EMBL" id="ORY98445.1"/>
    </source>
</evidence>
<dbReference type="AlphaFoldDB" id="A0A1Y2G839"/>
<dbReference type="GeneID" id="33568803"/>
<keyword evidence="1" id="KW-0732">Signal</keyword>
<feature type="signal peptide" evidence="1">
    <location>
        <begin position="1"/>
        <end position="18"/>
    </location>
</feature>
<dbReference type="EMBL" id="MCFF01000069">
    <property type="protein sequence ID" value="ORY98436.1"/>
    <property type="molecule type" value="Genomic_DNA"/>
</dbReference>
<dbReference type="InParanoid" id="A0A1Y2G839"/>
<evidence type="ECO:0000256" key="1">
    <source>
        <dbReference type="SAM" id="SignalP"/>
    </source>
</evidence>
<evidence type="ECO:0008006" key="5">
    <source>
        <dbReference type="Google" id="ProtNLM"/>
    </source>
</evidence>
<comment type="caution">
    <text evidence="2">The sequence shown here is derived from an EMBL/GenBank/DDBJ whole genome shotgun (WGS) entry which is preliminary data.</text>
</comment>
<feature type="chain" id="PRO_5011907726" description="Secreted protein" evidence="1">
    <location>
        <begin position="19"/>
        <end position="116"/>
    </location>
</feature>
<organism evidence="2 4">
    <name type="scientific">Lobosporangium transversale</name>
    <dbReference type="NCBI Taxonomy" id="64571"/>
    <lineage>
        <taxon>Eukaryota</taxon>
        <taxon>Fungi</taxon>
        <taxon>Fungi incertae sedis</taxon>
        <taxon>Mucoromycota</taxon>
        <taxon>Mortierellomycotina</taxon>
        <taxon>Mortierellomycetes</taxon>
        <taxon>Mortierellales</taxon>
        <taxon>Mortierellaceae</taxon>
        <taxon>Lobosporangium</taxon>
    </lineage>
</organism>
<proteinExistence type="predicted"/>
<sequence>MLCCCMTTSCVLISTANCGSCLIKAACFQWSIHHVNHCILGHLQLKKTSSDGDPDICITQSDTVYSAHKRRANKMLMYCEETILRGIPLLRSCCSFTSLKTRGADAVGDLGRFGGL</sequence>
<dbReference type="Proteomes" id="UP000193648">
    <property type="component" value="Unassembled WGS sequence"/>
</dbReference>
<dbReference type="EMBL" id="MCFF01000069">
    <property type="protein sequence ID" value="ORY98445.1"/>
    <property type="molecule type" value="Genomic_DNA"/>
</dbReference>
<dbReference type="RefSeq" id="XP_021875807.1">
    <property type="nucleotide sequence ID" value="XM_022026960.1"/>
</dbReference>
<keyword evidence="4" id="KW-1185">Reference proteome</keyword>
<reference evidence="2 4" key="1">
    <citation type="submission" date="2016-07" db="EMBL/GenBank/DDBJ databases">
        <title>Pervasive Adenine N6-methylation of Active Genes in Fungi.</title>
        <authorList>
            <consortium name="DOE Joint Genome Institute"/>
            <person name="Mondo S.J."/>
            <person name="Dannebaum R.O."/>
            <person name="Kuo R.C."/>
            <person name="Labutti K."/>
            <person name="Haridas S."/>
            <person name="Kuo A."/>
            <person name="Salamov A."/>
            <person name="Ahrendt S.R."/>
            <person name="Lipzen A."/>
            <person name="Sullivan W."/>
            <person name="Andreopoulos W.B."/>
            <person name="Clum A."/>
            <person name="Lindquist E."/>
            <person name="Daum C."/>
            <person name="Ramamoorthy G.K."/>
            <person name="Gryganskyi A."/>
            <person name="Culley D."/>
            <person name="Magnuson J.K."/>
            <person name="James T.Y."/>
            <person name="O'Malley M.A."/>
            <person name="Stajich J.E."/>
            <person name="Spatafora J.W."/>
            <person name="Visel A."/>
            <person name="Grigoriev I.V."/>
        </authorList>
    </citation>
    <scope>NUCLEOTIDE SEQUENCE [LARGE SCALE GENOMIC DNA]</scope>
    <source>
        <strain evidence="2 4">NRRL 3116</strain>
    </source>
</reference>
<protein>
    <recommendedName>
        <fullName evidence="5">Secreted protein</fullName>
    </recommendedName>
</protein>
<evidence type="ECO:0000313" key="2">
    <source>
        <dbReference type="EMBL" id="ORY98436.1"/>
    </source>
</evidence>
<accession>A0A1Y2G839</accession>
<evidence type="ECO:0000313" key="4">
    <source>
        <dbReference type="Proteomes" id="UP000193648"/>
    </source>
</evidence>
<gene>
    <name evidence="2" type="ORF">BCR41DRAFT_375518</name>
    <name evidence="3" type="ORF">BCR41DRAFT_375529</name>
</gene>
<name>A0A1Y2G839_9FUNG</name>